<name>A0A0G1Q278_9BACT</name>
<evidence type="ECO:0000313" key="1">
    <source>
        <dbReference type="EMBL" id="KKU02765.1"/>
    </source>
</evidence>
<dbReference type="AlphaFoldDB" id="A0A0G1Q278"/>
<comment type="caution">
    <text evidence="1">The sequence shown here is derived from an EMBL/GenBank/DDBJ whole genome shotgun (WGS) entry which is preliminary data.</text>
</comment>
<accession>A0A0G1Q278</accession>
<evidence type="ECO:0000313" key="2">
    <source>
        <dbReference type="Proteomes" id="UP000034086"/>
    </source>
</evidence>
<protein>
    <recommendedName>
        <fullName evidence="3">PsbP C-terminal domain-containing protein</fullName>
    </recommendedName>
</protein>
<sequence length="176" mass="19751">MKKVVLLLVGLILLAVLGLHLYYNVYNKGYEDKKYGFLLLNTRGWRVLESKEGVYLSLGTEKDGKGLSYVGISPLLKSTNTDKDEETIRKLCDGLVSNTGATFVGFKEVEVGDLRGYTCNYEVFGTNLKETLNASSITLFGKSSNDYDYVISTTFPKNNQEEQEKVETLVNSFWVN</sequence>
<dbReference type="EMBL" id="LCKQ01000027">
    <property type="protein sequence ID" value="KKU02765.1"/>
    <property type="molecule type" value="Genomic_DNA"/>
</dbReference>
<proteinExistence type="predicted"/>
<evidence type="ECO:0008006" key="3">
    <source>
        <dbReference type="Google" id="ProtNLM"/>
    </source>
</evidence>
<gene>
    <name evidence="1" type="ORF">UX03_C0027G0005</name>
</gene>
<organism evidence="1 2">
    <name type="scientific">Candidatus Woesebacteria bacterium GW2011_GWE1_45_18</name>
    <dbReference type="NCBI Taxonomy" id="1618598"/>
    <lineage>
        <taxon>Bacteria</taxon>
        <taxon>Candidatus Woeseibacteriota</taxon>
    </lineage>
</organism>
<reference evidence="1 2" key="1">
    <citation type="journal article" date="2015" name="Nature">
        <title>rRNA introns, odd ribosomes, and small enigmatic genomes across a large radiation of phyla.</title>
        <authorList>
            <person name="Brown C.T."/>
            <person name="Hug L.A."/>
            <person name="Thomas B.C."/>
            <person name="Sharon I."/>
            <person name="Castelle C.J."/>
            <person name="Singh A."/>
            <person name="Wilkins M.J."/>
            <person name="Williams K.H."/>
            <person name="Banfield J.F."/>
        </authorList>
    </citation>
    <scope>NUCLEOTIDE SEQUENCE [LARGE SCALE GENOMIC DNA]</scope>
</reference>
<dbReference type="Proteomes" id="UP000034086">
    <property type="component" value="Unassembled WGS sequence"/>
</dbReference>